<dbReference type="Proteomes" id="UP000280228">
    <property type="component" value="Chromosome"/>
</dbReference>
<sequence>MNTQVNKTDFFPKFLIIAMLASLPFACSKAIDDAFDRQAEIDYQECLNWQADGFDIKCNRGGK</sequence>
<organism evidence="1 2">
    <name type="scientific">Moraxella catarrhalis</name>
    <name type="common">Branhamella catarrhalis</name>
    <dbReference type="NCBI Taxonomy" id="480"/>
    <lineage>
        <taxon>Bacteria</taxon>
        <taxon>Pseudomonadati</taxon>
        <taxon>Pseudomonadota</taxon>
        <taxon>Gammaproteobacteria</taxon>
        <taxon>Moraxellales</taxon>
        <taxon>Moraxellaceae</taxon>
        <taxon>Moraxella</taxon>
    </lineage>
</organism>
<dbReference type="RefSeq" id="WP_003661757.1">
    <property type="nucleotide sequence ID" value="NZ_CP034662.1"/>
</dbReference>
<proteinExistence type="predicted"/>
<accession>A0A3Q9GG34</accession>
<evidence type="ECO:0000313" key="2">
    <source>
        <dbReference type="Proteomes" id="UP000280228"/>
    </source>
</evidence>
<dbReference type="EMBL" id="CP034662">
    <property type="protein sequence ID" value="AZQ93300.1"/>
    <property type="molecule type" value="Genomic_DNA"/>
</dbReference>
<protein>
    <submittedName>
        <fullName evidence="1">Uncharacterized protein</fullName>
    </submittedName>
</protein>
<gene>
    <name evidence="1" type="ORF">EJK53_1716</name>
</gene>
<evidence type="ECO:0000313" key="1">
    <source>
        <dbReference type="EMBL" id="AZQ93300.1"/>
    </source>
</evidence>
<dbReference type="AlphaFoldDB" id="A0A3Q9GG34"/>
<reference evidence="1 2" key="1">
    <citation type="submission" date="2018-12" db="EMBL/GenBank/DDBJ databases">
        <title>Persistence of Moraxella catarrhalis in Chronic Obstructive Pulmonary Disease and Regulation of the Hag/MID Adhesin.</title>
        <authorList>
            <person name="Murphy T."/>
            <person name="Zhao X."/>
            <person name="Vyas G."/>
            <person name="Aluvathingal J."/>
            <person name="Nadendla S."/>
            <person name="Tallon L."/>
            <person name="Tettelin H."/>
        </authorList>
    </citation>
    <scope>NUCLEOTIDE SEQUENCE [LARGE SCALE GENOMIC DNA]</scope>
    <source>
        <strain evidence="1 2">46P58B1</strain>
    </source>
</reference>
<name>A0A3Q9GG34_MORCA</name>